<dbReference type="GO" id="GO:0006777">
    <property type="term" value="P:Mo-molybdopterin cofactor biosynthetic process"/>
    <property type="evidence" value="ECO:0007669"/>
    <property type="project" value="UniProtKB-KW"/>
</dbReference>
<keyword evidence="1" id="KW-0963">Cytoplasm</keyword>
<keyword evidence="3" id="KW-0479">Metal-binding</keyword>
<dbReference type="PANTHER" id="PTHR19136:SF81">
    <property type="entry name" value="MOLYBDENUM COFACTOR GUANYLYLTRANSFERASE"/>
    <property type="match status" value="1"/>
</dbReference>
<dbReference type="PANTHER" id="PTHR19136">
    <property type="entry name" value="MOLYBDENUM COFACTOR GUANYLYLTRANSFERASE"/>
    <property type="match status" value="1"/>
</dbReference>
<dbReference type="InterPro" id="IPR029044">
    <property type="entry name" value="Nucleotide-diphossugar_trans"/>
</dbReference>
<dbReference type="InterPro" id="IPR013482">
    <property type="entry name" value="Molybde_CF_guanTrfase"/>
</dbReference>
<reference evidence="9" key="1">
    <citation type="journal article" date="2020" name="mSystems">
        <title>Genome- and Community-Level Interaction Insights into Carbon Utilization and Element Cycling Functions of Hydrothermarchaeota in Hydrothermal Sediment.</title>
        <authorList>
            <person name="Zhou Z."/>
            <person name="Liu Y."/>
            <person name="Xu W."/>
            <person name="Pan J."/>
            <person name="Luo Z.H."/>
            <person name="Li M."/>
        </authorList>
    </citation>
    <scope>NUCLEOTIDE SEQUENCE [LARGE SCALE GENOMIC DNA]</scope>
    <source>
        <strain evidence="9">SpSt-246</strain>
    </source>
</reference>
<evidence type="ECO:0000256" key="2">
    <source>
        <dbReference type="ARBA" id="ARBA00022679"/>
    </source>
</evidence>
<protein>
    <submittedName>
        <fullName evidence="9">Molybdenum cofactor guanylyltransferase</fullName>
    </submittedName>
</protein>
<accession>A0A7C2C224</accession>
<evidence type="ECO:0000256" key="4">
    <source>
        <dbReference type="ARBA" id="ARBA00022741"/>
    </source>
</evidence>
<name>A0A7C2C224_9DEIN</name>
<dbReference type="EMBL" id="DSKL01000401">
    <property type="protein sequence ID" value="HEH83322.1"/>
    <property type="molecule type" value="Genomic_DNA"/>
</dbReference>
<dbReference type="CDD" id="cd02503">
    <property type="entry name" value="MobA"/>
    <property type="match status" value="1"/>
</dbReference>
<dbReference type="SUPFAM" id="SSF53448">
    <property type="entry name" value="Nucleotide-diphospho-sugar transferases"/>
    <property type="match status" value="1"/>
</dbReference>
<evidence type="ECO:0000313" key="9">
    <source>
        <dbReference type="EMBL" id="HEH83322.1"/>
    </source>
</evidence>
<dbReference type="InterPro" id="IPR025877">
    <property type="entry name" value="MobA-like_NTP_Trfase"/>
</dbReference>
<keyword evidence="7" id="KW-0501">Molybdenum cofactor biosynthesis</keyword>
<keyword evidence="5" id="KW-0460">Magnesium</keyword>
<keyword evidence="2 9" id="KW-0808">Transferase</keyword>
<dbReference type="GO" id="GO:0005525">
    <property type="term" value="F:GTP binding"/>
    <property type="evidence" value="ECO:0007669"/>
    <property type="project" value="UniProtKB-KW"/>
</dbReference>
<feature type="domain" description="MobA-like NTP transferase" evidence="8">
    <location>
        <begin position="4"/>
        <end position="154"/>
    </location>
</feature>
<proteinExistence type="predicted"/>
<evidence type="ECO:0000256" key="3">
    <source>
        <dbReference type="ARBA" id="ARBA00022723"/>
    </source>
</evidence>
<evidence type="ECO:0000259" key="8">
    <source>
        <dbReference type="Pfam" id="PF12804"/>
    </source>
</evidence>
<evidence type="ECO:0000256" key="7">
    <source>
        <dbReference type="ARBA" id="ARBA00023150"/>
    </source>
</evidence>
<evidence type="ECO:0000256" key="6">
    <source>
        <dbReference type="ARBA" id="ARBA00023134"/>
    </source>
</evidence>
<evidence type="ECO:0000256" key="1">
    <source>
        <dbReference type="ARBA" id="ARBA00022490"/>
    </source>
</evidence>
<dbReference type="Gene3D" id="3.90.550.10">
    <property type="entry name" value="Spore Coat Polysaccharide Biosynthesis Protein SpsA, Chain A"/>
    <property type="match status" value="1"/>
</dbReference>
<organism evidence="9">
    <name type="scientific">Thermus islandicus</name>
    <dbReference type="NCBI Taxonomy" id="540988"/>
    <lineage>
        <taxon>Bacteria</taxon>
        <taxon>Thermotogati</taxon>
        <taxon>Deinococcota</taxon>
        <taxon>Deinococci</taxon>
        <taxon>Thermales</taxon>
        <taxon>Thermaceae</taxon>
        <taxon>Thermus</taxon>
    </lineage>
</organism>
<dbReference type="GO" id="GO:0046872">
    <property type="term" value="F:metal ion binding"/>
    <property type="evidence" value="ECO:0007669"/>
    <property type="project" value="UniProtKB-KW"/>
</dbReference>
<sequence>MYSGAVLAGGASRRFGEDKALFLYRGKPLLLWVLESLGGAAERFLVANRPYEGFGVPVYPDLLPGADSLSGLHSALVHARFPWVAVAATDLPFLTRAYWDFLYEKALASPHPVVAVHGPEGHPEPLMALYHKDCLPQVEGQIREGDFLLRRVMEVLGATCIPAEEVLARFGERLFLNANRKEELP</sequence>
<dbReference type="AlphaFoldDB" id="A0A7C2C224"/>
<dbReference type="GO" id="GO:0016779">
    <property type="term" value="F:nucleotidyltransferase activity"/>
    <property type="evidence" value="ECO:0007669"/>
    <property type="project" value="UniProtKB-KW"/>
</dbReference>
<keyword evidence="6" id="KW-0342">GTP-binding</keyword>
<keyword evidence="9" id="KW-0548">Nucleotidyltransferase</keyword>
<keyword evidence="4" id="KW-0547">Nucleotide-binding</keyword>
<gene>
    <name evidence="9" type="ORF">ENP73_10330</name>
</gene>
<dbReference type="Pfam" id="PF12804">
    <property type="entry name" value="NTP_transf_3"/>
    <property type="match status" value="1"/>
</dbReference>
<evidence type="ECO:0000256" key="5">
    <source>
        <dbReference type="ARBA" id="ARBA00022842"/>
    </source>
</evidence>
<comment type="caution">
    <text evidence="9">The sequence shown here is derived from an EMBL/GenBank/DDBJ whole genome shotgun (WGS) entry which is preliminary data.</text>
</comment>